<proteinExistence type="inferred from homology"/>
<gene>
    <name evidence="3" type="ORF">IR135_02430</name>
</gene>
<dbReference type="Pfam" id="PF02397">
    <property type="entry name" value="Bac_transf"/>
    <property type="match status" value="1"/>
</dbReference>
<protein>
    <submittedName>
        <fullName evidence="3">Sugar transferase</fullName>
    </submittedName>
</protein>
<comment type="caution">
    <text evidence="3">The sequence shown here is derived from an EMBL/GenBank/DDBJ whole genome shotgun (WGS) entry which is preliminary data.</text>
</comment>
<feature type="domain" description="Bacterial sugar transferase" evidence="2">
    <location>
        <begin position="2"/>
        <end position="176"/>
    </location>
</feature>
<dbReference type="PANTHER" id="PTHR30576">
    <property type="entry name" value="COLANIC BIOSYNTHESIS UDP-GLUCOSE LIPID CARRIER TRANSFERASE"/>
    <property type="match status" value="1"/>
</dbReference>
<dbReference type="Proteomes" id="UP000647980">
    <property type="component" value="Unassembled WGS sequence"/>
</dbReference>
<accession>A0ABR9XVS1</accession>
<comment type="similarity">
    <text evidence="1">Belongs to the bacterial sugar transferase family.</text>
</comment>
<sequence>MKRLFDVTAAAGGIICISPVLAVIALVVRKKLGSPVIFKQTRIGQYGEPFEIYKFRSMTDERDAAGNLKSDEERLTDTGSFLRKYSLDELPQLFNVLKGDLSLVGPRPLLMQYLKLFNREQMKRHMIKPGITGWAQVNGRNELSWQEKFDMDVWYVENRSFLLDIKILYMTIRDLFKRKNVNGKDGNMVEYFTGN</sequence>
<dbReference type="PANTHER" id="PTHR30576:SF8">
    <property type="entry name" value="UNDECAPRENYL-PHOSPHATE GALACTOSE PHOSPHOTRANSFERASE"/>
    <property type="match status" value="1"/>
</dbReference>
<organism evidence="3 4">
    <name type="scientific">Jeotgalicoccus nanhaiensis</name>
    <dbReference type="NCBI Taxonomy" id="568603"/>
    <lineage>
        <taxon>Bacteria</taxon>
        <taxon>Bacillati</taxon>
        <taxon>Bacillota</taxon>
        <taxon>Bacilli</taxon>
        <taxon>Bacillales</taxon>
        <taxon>Staphylococcaceae</taxon>
        <taxon>Jeotgalicoccus</taxon>
    </lineage>
</organism>
<keyword evidence="4" id="KW-1185">Reference proteome</keyword>
<dbReference type="RefSeq" id="WP_135096424.1">
    <property type="nucleotide sequence ID" value="NZ_JADGLW010000002.1"/>
</dbReference>
<reference evidence="3 4" key="1">
    <citation type="submission" date="2020-10" db="EMBL/GenBank/DDBJ databases">
        <title>Mouse Oral microbiota.</title>
        <authorList>
            <person name="Joseph S."/>
            <person name="Aduse-Opoku J."/>
        </authorList>
    </citation>
    <scope>NUCLEOTIDE SEQUENCE [LARGE SCALE GENOMIC DNA]</scope>
    <source>
        <strain evidence="3 4">19428wE5_W307</strain>
    </source>
</reference>
<dbReference type="EMBL" id="JADGLW010000002">
    <property type="protein sequence ID" value="MBF0753115.1"/>
    <property type="molecule type" value="Genomic_DNA"/>
</dbReference>
<dbReference type="InterPro" id="IPR003362">
    <property type="entry name" value="Bact_transf"/>
</dbReference>
<keyword evidence="3" id="KW-0808">Transferase</keyword>
<evidence type="ECO:0000256" key="1">
    <source>
        <dbReference type="ARBA" id="ARBA00006464"/>
    </source>
</evidence>
<evidence type="ECO:0000259" key="2">
    <source>
        <dbReference type="Pfam" id="PF02397"/>
    </source>
</evidence>
<name>A0ABR9XVS1_9STAP</name>
<evidence type="ECO:0000313" key="3">
    <source>
        <dbReference type="EMBL" id="MBF0753115.1"/>
    </source>
</evidence>
<dbReference type="GO" id="GO:0016740">
    <property type="term" value="F:transferase activity"/>
    <property type="evidence" value="ECO:0007669"/>
    <property type="project" value="UniProtKB-KW"/>
</dbReference>
<evidence type="ECO:0000313" key="4">
    <source>
        <dbReference type="Proteomes" id="UP000647980"/>
    </source>
</evidence>